<dbReference type="Proteomes" id="UP001596203">
    <property type="component" value="Unassembled WGS sequence"/>
</dbReference>
<dbReference type="Pfam" id="PF08013">
    <property type="entry name" value="GatZ_KbaZ-like"/>
    <property type="match status" value="1"/>
</dbReference>
<accession>A0ABW1K995</accession>
<evidence type="ECO:0000313" key="2">
    <source>
        <dbReference type="Proteomes" id="UP001596203"/>
    </source>
</evidence>
<keyword evidence="2" id="KW-1185">Reference proteome</keyword>
<evidence type="ECO:0000313" key="1">
    <source>
        <dbReference type="EMBL" id="MFC6018131.1"/>
    </source>
</evidence>
<reference evidence="2" key="1">
    <citation type="journal article" date="2019" name="Int. J. Syst. Evol. Microbiol.">
        <title>The Global Catalogue of Microorganisms (GCM) 10K type strain sequencing project: providing services to taxonomists for standard genome sequencing and annotation.</title>
        <authorList>
            <consortium name="The Broad Institute Genomics Platform"/>
            <consortium name="The Broad Institute Genome Sequencing Center for Infectious Disease"/>
            <person name="Wu L."/>
            <person name="Ma J."/>
        </authorList>
    </citation>
    <scope>NUCLEOTIDE SEQUENCE [LARGE SCALE GENOMIC DNA]</scope>
    <source>
        <strain evidence="2">ZS-35-S2</strain>
    </source>
</reference>
<name>A0ABW1K995_9ACTN</name>
<proteinExistence type="predicted"/>
<dbReference type="EMBL" id="JBHSPR010000013">
    <property type="protein sequence ID" value="MFC6018131.1"/>
    <property type="molecule type" value="Genomic_DNA"/>
</dbReference>
<dbReference type="InterPro" id="IPR013785">
    <property type="entry name" value="Aldolase_TIM"/>
</dbReference>
<organism evidence="1 2">
    <name type="scientific">Plantactinospora solaniradicis</name>
    <dbReference type="NCBI Taxonomy" id="1723736"/>
    <lineage>
        <taxon>Bacteria</taxon>
        <taxon>Bacillati</taxon>
        <taxon>Actinomycetota</taxon>
        <taxon>Actinomycetes</taxon>
        <taxon>Micromonosporales</taxon>
        <taxon>Micromonosporaceae</taxon>
        <taxon>Plantactinospora</taxon>
    </lineage>
</organism>
<dbReference type="SUPFAM" id="SSF51569">
    <property type="entry name" value="Aldolase"/>
    <property type="match status" value="1"/>
</dbReference>
<sequence length="110" mass="11780">MSFCSNLSGQQSGSAVGIPLVWSVYPLVIEAAVSRSCDDGAPLLLDATSNQVDQLGGCPGQPSDFRDLVFRHCRTYRHVRAGSILMIYSDERTARPGRQSCATSSKGSLT</sequence>
<dbReference type="RefSeq" id="WP_377423199.1">
    <property type="nucleotide sequence ID" value="NZ_JBHSPR010000013.1"/>
</dbReference>
<comment type="caution">
    <text evidence="1">The sequence shown here is derived from an EMBL/GenBank/DDBJ whole genome shotgun (WGS) entry which is preliminary data.</text>
</comment>
<dbReference type="Gene3D" id="3.20.20.70">
    <property type="entry name" value="Aldolase class I"/>
    <property type="match status" value="1"/>
</dbReference>
<dbReference type="InterPro" id="IPR012062">
    <property type="entry name" value="GatZ/KbaZ-like"/>
</dbReference>
<gene>
    <name evidence="1" type="ORF">ACFP2T_18215</name>
</gene>
<protein>
    <submittedName>
        <fullName evidence="1">Class II D-tagatose-bisphosphate aldolase non-catalytic subunit</fullName>
    </submittedName>
</protein>